<name>A0A078M690_9BACL</name>
<dbReference type="GO" id="GO:0032259">
    <property type="term" value="P:methylation"/>
    <property type="evidence" value="ECO:0007669"/>
    <property type="project" value="UniProtKB-KW"/>
</dbReference>
<evidence type="ECO:0000313" key="8">
    <source>
        <dbReference type="EMBL" id="CEA01785.1"/>
    </source>
</evidence>
<accession>A0A078M690</accession>
<comment type="function">
    <text evidence="5">Methylates the class 1 translation termination release factors RF1/PrfA and RF2/PrfB on the glutamine residue of the universally conserved GGQ motif.</text>
</comment>
<dbReference type="PANTHER" id="PTHR18895">
    <property type="entry name" value="HEMK METHYLTRANSFERASE"/>
    <property type="match status" value="1"/>
</dbReference>
<proteinExistence type="inferred from homology"/>
<protein>
    <recommendedName>
        <fullName evidence="5">Release factor glutamine methyltransferase</fullName>
        <shortName evidence="5">RF MTase</shortName>
        <ecNumber evidence="5">2.1.1.297</ecNumber>
    </recommendedName>
    <alternativeName>
        <fullName evidence="5">N5-glutamine methyltransferase PrmC</fullName>
    </alternativeName>
    <alternativeName>
        <fullName evidence="5">Protein-(glutamine-N5) MTase PrmC</fullName>
    </alternativeName>
    <alternativeName>
        <fullName evidence="5">Protein-glutamine N-methyltransferase PrmC</fullName>
    </alternativeName>
</protein>
<dbReference type="InterPro" id="IPR050320">
    <property type="entry name" value="N5-glutamine_MTase"/>
</dbReference>
<keyword evidence="1 5" id="KW-0489">Methyltransferase</keyword>
<dbReference type="HAMAP" id="MF_02126">
    <property type="entry name" value="RF_methyltr_PrmC"/>
    <property type="match status" value="1"/>
</dbReference>
<evidence type="ECO:0000256" key="3">
    <source>
        <dbReference type="ARBA" id="ARBA00022691"/>
    </source>
</evidence>
<feature type="domain" description="Methyltransferase small" evidence="6">
    <location>
        <begin position="118"/>
        <end position="195"/>
    </location>
</feature>
<reference evidence="8" key="1">
    <citation type="submission" date="2014-07" db="EMBL/GenBank/DDBJ databases">
        <authorList>
            <person name="Urmite Genomes Urmite Genomes"/>
        </authorList>
    </citation>
    <scope>NUCLEOTIDE SEQUENCE</scope>
    <source>
        <strain evidence="8">13S34_air</strain>
    </source>
</reference>
<dbReference type="GO" id="GO:0102559">
    <property type="term" value="F:peptide chain release factor N(5)-glutamine methyltransferase activity"/>
    <property type="evidence" value="ECO:0007669"/>
    <property type="project" value="UniProtKB-EC"/>
</dbReference>
<dbReference type="AlphaFoldDB" id="A0A078M690"/>
<feature type="binding site" evidence="5">
    <location>
        <begin position="125"/>
        <end position="129"/>
    </location>
    <ligand>
        <name>S-adenosyl-L-methionine</name>
        <dbReference type="ChEBI" id="CHEBI:59789"/>
    </ligand>
</feature>
<dbReference type="InterPro" id="IPR002052">
    <property type="entry name" value="DNA_methylase_N6_adenine_CS"/>
</dbReference>
<dbReference type="EC" id="2.1.1.297" evidence="5"/>
<feature type="binding site" evidence="5">
    <location>
        <position position="148"/>
    </location>
    <ligand>
        <name>S-adenosyl-L-methionine</name>
        <dbReference type="ChEBI" id="CHEBI:59789"/>
    </ligand>
</feature>
<dbReference type="Pfam" id="PF17827">
    <property type="entry name" value="PrmC_N"/>
    <property type="match status" value="1"/>
</dbReference>
<evidence type="ECO:0000256" key="4">
    <source>
        <dbReference type="ARBA" id="ARBA00048391"/>
    </source>
</evidence>
<comment type="caution">
    <text evidence="5">Lacks conserved residue(s) required for the propagation of feature annotation.</text>
</comment>
<evidence type="ECO:0000256" key="2">
    <source>
        <dbReference type="ARBA" id="ARBA00022679"/>
    </source>
</evidence>
<dbReference type="PROSITE" id="PS00092">
    <property type="entry name" value="N6_MTASE"/>
    <property type="match status" value="1"/>
</dbReference>
<dbReference type="NCBIfam" id="TIGR00536">
    <property type="entry name" value="hemK_fam"/>
    <property type="match status" value="1"/>
</dbReference>
<dbReference type="PANTHER" id="PTHR18895:SF74">
    <property type="entry name" value="MTRF1L RELEASE FACTOR GLUTAMINE METHYLTRANSFERASE"/>
    <property type="match status" value="1"/>
</dbReference>
<evidence type="ECO:0000256" key="1">
    <source>
        <dbReference type="ARBA" id="ARBA00022603"/>
    </source>
</evidence>
<dbReference type="CDD" id="cd02440">
    <property type="entry name" value="AdoMet_MTases"/>
    <property type="match status" value="1"/>
</dbReference>
<gene>
    <name evidence="5 8" type="primary">prmC</name>
    <name evidence="8" type="ORF">BN1050_01024</name>
</gene>
<evidence type="ECO:0000256" key="5">
    <source>
        <dbReference type="HAMAP-Rule" id="MF_02126"/>
    </source>
</evidence>
<keyword evidence="3 5" id="KW-0949">S-adenosyl-L-methionine</keyword>
<dbReference type="PATRIC" id="fig|1461583.4.peg.985"/>
<feature type="binding site" evidence="5">
    <location>
        <position position="190"/>
    </location>
    <ligand>
        <name>S-adenosyl-L-methionine</name>
        <dbReference type="ChEBI" id="CHEBI:59789"/>
    </ligand>
</feature>
<comment type="similarity">
    <text evidence="5">Belongs to the protein N5-glutamine methyltransferase family. PrmC subfamily.</text>
</comment>
<feature type="domain" description="Release factor glutamine methyltransferase N-terminal" evidence="7">
    <location>
        <begin position="9"/>
        <end position="77"/>
    </location>
</feature>
<organism evidence="8">
    <name type="scientific">Metalysinibacillus saudimassiliensis</name>
    <dbReference type="NCBI Taxonomy" id="1461583"/>
    <lineage>
        <taxon>Bacteria</taxon>
        <taxon>Bacillati</taxon>
        <taxon>Bacillota</taxon>
        <taxon>Bacilli</taxon>
        <taxon>Bacillales</taxon>
        <taxon>Caryophanaceae</taxon>
        <taxon>Metalysinibacillus</taxon>
    </lineage>
</organism>
<dbReference type="InterPro" id="IPR040758">
    <property type="entry name" value="PrmC_N"/>
</dbReference>
<dbReference type="NCBIfam" id="TIGR03534">
    <property type="entry name" value="RF_mod_PrmC"/>
    <property type="match status" value="1"/>
</dbReference>
<dbReference type="EMBL" id="LN483074">
    <property type="protein sequence ID" value="CEA01785.1"/>
    <property type="molecule type" value="Genomic_DNA"/>
</dbReference>
<sequence>MKTPRQAYDALAWASTFLKEYGREENAARLILQHVLGCSYSALMQHMYDELSHAQSVEFDALVKEHAVGRPVQYCIGYEEFYGRKFTVNESVLIPRPETEELVYYALQKIEKLFGNQPVKLADIGTGSGAIGLTMKLERPSLDVTVTDVSERAMEVAVYNAKKMDASVRFALGDLTEPIAGETWDVILSNPPYIAFDELPLMSEIVLEHEPHTALFAAEDGLKLYRRLAEESATIMKRPALIGVEIGYAQGEAVSGFFTQHFPEATVSVVKDINGKDRMVFCEIV</sequence>
<dbReference type="HOGENOM" id="CLU_018398_3_2_9"/>
<feature type="binding site" evidence="5">
    <location>
        <begin position="190"/>
        <end position="193"/>
    </location>
    <ligand>
        <name>substrate</name>
    </ligand>
</feature>
<evidence type="ECO:0000259" key="6">
    <source>
        <dbReference type="Pfam" id="PF05175"/>
    </source>
</evidence>
<keyword evidence="2 5" id="KW-0808">Transferase</keyword>
<dbReference type="SUPFAM" id="SSF53335">
    <property type="entry name" value="S-adenosyl-L-methionine-dependent methyltransferases"/>
    <property type="match status" value="1"/>
</dbReference>
<dbReference type="InterPro" id="IPR019874">
    <property type="entry name" value="RF_methyltr_PrmC"/>
</dbReference>
<dbReference type="InterPro" id="IPR007848">
    <property type="entry name" value="Small_mtfrase_dom"/>
</dbReference>
<dbReference type="GO" id="GO:0003676">
    <property type="term" value="F:nucleic acid binding"/>
    <property type="evidence" value="ECO:0007669"/>
    <property type="project" value="InterPro"/>
</dbReference>
<evidence type="ECO:0000259" key="7">
    <source>
        <dbReference type="Pfam" id="PF17827"/>
    </source>
</evidence>
<dbReference type="Gene3D" id="1.10.8.10">
    <property type="entry name" value="DNA helicase RuvA subunit, C-terminal domain"/>
    <property type="match status" value="1"/>
</dbReference>
<dbReference type="Pfam" id="PF05175">
    <property type="entry name" value="MTS"/>
    <property type="match status" value="1"/>
</dbReference>
<dbReference type="InterPro" id="IPR004556">
    <property type="entry name" value="HemK-like"/>
</dbReference>
<dbReference type="Gene3D" id="3.40.50.150">
    <property type="entry name" value="Vaccinia Virus protein VP39"/>
    <property type="match status" value="1"/>
</dbReference>
<dbReference type="InterPro" id="IPR029063">
    <property type="entry name" value="SAM-dependent_MTases_sf"/>
</dbReference>
<comment type="catalytic activity">
    <reaction evidence="4 5">
        <text>L-glutaminyl-[peptide chain release factor] + S-adenosyl-L-methionine = N(5)-methyl-L-glutaminyl-[peptide chain release factor] + S-adenosyl-L-homocysteine + H(+)</text>
        <dbReference type="Rhea" id="RHEA:42896"/>
        <dbReference type="Rhea" id="RHEA-COMP:10271"/>
        <dbReference type="Rhea" id="RHEA-COMP:10272"/>
        <dbReference type="ChEBI" id="CHEBI:15378"/>
        <dbReference type="ChEBI" id="CHEBI:30011"/>
        <dbReference type="ChEBI" id="CHEBI:57856"/>
        <dbReference type="ChEBI" id="CHEBI:59789"/>
        <dbReference type="ChEBI" id="CHEBI:61891"/>
        <dbReference type="EC" id="2.1.1.297"/>
    </reaction>
</comment>